<dbReference type="SUPFAM" id="SSF57667">
    <property type="entry name" value="beta-beta-alpha zinc fingers"/>
    <property type="match status" value="2"/>
</dbReference>
<accession>A0AAV8W771</accession>
<feature type="domain" description="C2H2-type" evidence="7">
    <location>
        <begin position="208"/>
        <end position="236"/>
    </location>
</feature>
<dbReference type="SMART" id="SM00355">
    <property type="entry name" value="ZnF_C2H2"/>
    <property type="match status" value="4"/>
</dbReference>
<reference evidence="8 9" key="1">
    <citation type="journal article" date="2023" name="Insect Mol. Biol.">
        <title>Genome sequencing provides insights into the evolution of gene families encoding plant cell wall-degrading enzymes in longhorned beetles.</title>
        <authorList>
            <person name="Shin N.R."/>
            <person name="Okamura Y."/>
            <person name="Kirsch R."/>
            <person name="Pauchet Y."/>
        </authorList>
    </citation>
    <scope>NUCLEOTIDE SEQUENCE [LARGE SCALE GENOMIC DNA]</scope>
    <source>
        <strain evidence="8">EAD_L_NR</strain>
    </source>
</reference>
<dbReference type="InterPro" id="IPR036236">
    <property type="entry name" value="Znf_C2H2_sf"/>
</dbReference>
<sequence>HYEAAMDVSNLLGHFLINPSSISLPPNLYPHQLYLPSIISYINENNEPMTLFIPGQQDEEDEEAKTDEEVNSDDCEDDDSSNDADYTSGAENQDDGKGKRKRRPKCIHRTRYSREEYRCESCPYSCTTEKAFFRHVQRCEGADVDVETSALLSCPVCGKDRKNEASLSVHMVKHKTGKHFCCDLCKFKSIQLKKIIQHRRMHTGEKPHLCPHCSYRSSRRDNLRSHVRRMHNEDDLHCDTFTPRKILVVPKQHTTE</sequence>
<evidence type="ECO:0000256" key="4">
    <source>
        <dbReference type="ARBA" id="ARBA00022833"/>
    </source>
</evidence>
<protein>
    <recommendedName>
        <fullName evidence="7">C2H2-type domain-containing protein</fullName>
    </recommendedName>
</protein>
<feature type="non-terminal residue" evidence="8">
    <location>
        <position position="1"/>
    </location>
</feature>
<dbReference type="Proteomes" id="UP001159042">
    <property type="component" value="Unassembled WGS sequence"/>
</dbReference>
<evidence type="ECO:0000256" key="5">
    <source>
        <dbReference type="PROSITE-ProRule" id="PRU00042"/>
    </source>
</evidence>
<dbReference type="InterPro" id="IPR013087">
    <property type="entry name" value="Znf_C2H2_type"/>
</dbReference>
<dbReference type="AlphaFoldDB" id="A0AAV8W771"/>
<feature type="region of interest" description="Disordered" evidence="6">
    <location>
        <begin position="58"/>
        <end position="103"/>
    </location>
</feature>
<dbReference type="PANTHER" id="PTHR24403">
    <property type="entry name" value="ZINC FINGER PROTEIN"/>
    <property type="match status" value="1"/>
</dbReference>
<keyword evidence="3 5" id="KW-0863">Zinc-finger</keyword>
<dbReference type="GO" id="GO:0005634">
    <property type="term" value="C:nucleus"/>
    <property type="evidence" value="ECO:0007669"/>
    <property type="project" value="TreeGrafter"/>
</dbReference>
<feature type="domain" description="C2H2-type" evidence="7">
    <location>
        <begin position="180"/>
        <end position="207"/>
    </location>
</feature>
<evidence type="ECO:0000313" key="8">
    <source>
        <dbReference type="EMBL" id="KAJ8922273.1"/>
    </source>
</evidence>
<evidence type="ECO:0000256" key="3">
    <source>
        <dbReference type="ARBA" id="ARBA00022771"/>
    </source>
</evidence>
<proteinExistence type="predicted"/>
<feature type="compositionally biased region" description="Acidic residues" evidence="6">
    <location>
        <begin position="58"/>
        <end position="82"/>
    </location>
</feature>
<evidence type="ECO:0000256" key="6">
    <source>
        <dbReference type="SAM" id="MobiDB-lite"/>
    </source>
</evidence>
<dbReference type="PROSITE" id="PS50157">
    <property type="entry name" value="ZINC_FINGER_C2H2_2"/>
    <property type="match status" value="3"/>
</dbReference>
<evidence type="ECO:0000313" key="9">
    <source>
        <dbReference type="Proteomes" id="UP001159042"/>
    </source>
</evidence>
<gene>
    <name evidence="8" type="ORF">NQ315_004212</name>
</gene>
<keyword evidence="4" id="KW-0862">Zinc</keyword>
<dbReference type="EMBL" id="JANEYG010000007">
    <property type="protein sequence ID" value="KAJ8922273.1"/>
    <property type="molecule type" value="Genomic_DNA"/>
</dbReference>
<dbReference type="GO" id="GO:0045944">
    <property type="term" value="P:positive regulation of transcription by RNA polymerase II"/>
    <property type="evidence" value="ECO:0007669"/>
    <property type="project" value="TreeGrafter"/>
</dbReference>
<dbReference type="FunFam" id="3.30.160.60:FF:000446">
    <property type="entry name" value="Zinc finger protein"/>
    <property type="match status" value="1"/>
</dbReference>
<dbReference type="GO" id="GO:0008270">
    <property type="term" value="F:zinc ion binding"/>
    <property type="evidence" value="ECO:0007669"/>
    <property type="project" value="UniProtKB-KW"/>
</dbReference>
<name>A0AAV8W771_9CUCU</name>
<organism evidence="8 9">
    <name type="scientific">Exocentrus adspersus</name>
    <dbReference type="NCBI Taxonomy" id="1586481"/>
    <lineage>
        <taxon>Eukaryota</taxon>
        <taxon>Metazoa</taxon>
        <taxon>Ecdysozoa</taxon>
        <taxon>Arthropoda</taxon>
        <taxon>Hexapoda</taxon>
        <taxon>Insecta</taxon>
        <taxon>Pterygota</taxon>
        <taxon>Neoptera</taxon>
        <taxon>Endopterygota</taxon>
        <taxon>Coleoptera</taxon>
        <taxon>Polyphaga</taxon>
        <taxon>Cucujiformia</taxon>
        <taxon>Chrysomeloidea</taxon>
        <taxon>Cerambycidae</taxon>
        <taxon>Lamiinae</taxon>
        <taxon>Acanthocinini</taxon>
        <taxon>Exocentrus</taxon>
    </lineage>
</organism>
<evidence type="ECO:0000256" key="1">
    <source>
        <dbReference type="ARBA" id="ARBA00022723"/>
    </source>
</evidence>
<feature type="domain" description="C2H2-type" evidence="7">
    <location>
        <begin position="152"/>
        <end position="179"/>
    </location>
</feature>
<dbReference type="PANTHER" id="PTHR24403:SF67">
    <property type="entry name" value="FI01116P-RELATED"/>
    <property type="match status" value="1"/>
</dbReference>
<keyword evidence="2" id="KW-0677">Repeat</keyword>
<keyword evidence="9" id="KW-1185">Reference proteome</keyword>
<comment type="caution">
    <text evidence="8">The sequence shown here is derived from an EMBL/GenBank/DDBJ whole genome shotgun (WGS) entry which is preliminary data.</text>
</comment>
<keyword evidence="1" id="KW-0479">Metal-binding</keyword>
<dbReference type="Gene3D" id="3.30.160.60">
    <property type="entry name" value="Classic Zinc Finger"/>
    <property type="match status" value="2"/>
</dbReference>
<evidence type="ECO:0000259" key="7">
    <source>
        <dbReference type="PROSITE" id="PS50157"/>
    </source>
</evidence>
<dbReference type="Pfam" id="PF00096">
    <property type="entry name" value="zf-C2H2"/>
    <property type="match status" value="1"/>
</dbReference>
<dbReference type="InterPro" id="IPR050688">
    <property type="entry name" value="Zinc_finger/UBP_domain"/>
</dbReference>
<evidence type="ECO:0000256" key="2">
    <source>
        <dbReference type="ARBA" id="ARBA00022737"/>
    </source>
</evidence>